<feature type="domain" description="NADH:quinone oxidoreductase/Mrp antiporter transmembrane" evidence="9">
    <location>
        <begin position="113"/>
        <end position="385"/>
    </location>
</feature>
<keyword evidence="2" id="KW-1003">Cell membrane</keyword>
<feature type="transmembrane region" description="Helical" evidence="8">
    <location>
        <begin position="189"/>
        <end position="210"/>
    </location>
</feature>
<evidence type="ECO:0000256" key="8">
    <source>
        <dbReference type="SAM" id="Phobius"/>
    </source>
</evidence>
<evidence type="ECO:0000256" key="6">
    <source>
        <dbReference type="ARBA" id="ARBA00023136"/>
    </source>
</evidence>
<dbReference type="EMBL" id="SJPU01000002">
    <property type="protein sequence ID" value="TWU16450.1"/>
    <property type="molecule type" value="Genomic_DNA"/>
</dbReference>
<sequence>MTAIADLPPGLLMMIGALFLPLLARRMQAWTVLALSALSLALFILTPSGDHGNLTLFGAELHLVRIDSISRPFAIVFHLAAIISAIYALHVRDPRQHVAGALYAGAAIAAACAGDLLTLFVFWELTAISSVFLIWASDNERSYRAGMRYLIIQVTSGVLLLSGAIVQYVETGSLSFTSFVGADEGLTLAGKLILVAFGIKCAFPLLHNWLQDSYPKATVTGTVFLSAFTTKLAVYSLIRGFAGFEPLIWVGCAMTLFPIVFAVIENDLRRVLAYSLNNQLGFMVVGIGIGTELAINGTVAHAFCHIIYKSLLFMSMGAVLYRVGTIKATELGGLHKSMPWTTTFCLIGAGAISGFPLLSGFVSKSMIISAAAEQHMLGVWIVLLIASAGVMEHSGIKIPFFAFFAHDSGKRVQEAPRNMLVAMAMASAGCIILGTAYPLLYGLLPHTLDYHPYTTTHVVTQLQLLMFAGLAFVFLMKMGWYPAEQRATVLDTDWFYRIAIPRLVAKLRTGIVAADSAVRTAFISGLTDVLDYARAAFCETGLFGRTWSTNAMAFWASALLAASLVVYYL</sequence>
<reference evidence="10 11" key="1">
    <citation type="journal article" date="2020" name="Antonie Van Leeuwenhoek">
        <title>Rhodopirellula heiligendammensis sp. nov., Rhodopirellula pilleata sp. nov., and Rhodopirellula solitaria sp. nov. isolated from natural or artificial marine surfaces in Northern Germany and California, USA, and emended description of the genus Rhodopirellula.</title>
        <authorList>
            <person name="Kallscheuer N."/>
            <person name="Wiegand S."/>
            <person name="Jogler M."/>
            <person name="Boedeker C."/>
            <person name="Peeters S.H."/>
            <person name="Rast P."/>
            <person name="Heuer A."/>
            <person name="Jetten M.S.M."/>
            <person name="Rohde M."/>
            <person name="Jogler C."/>
        </authorList>
    </citation>
    <scope>NUCLEOTIDE SEQUENCE [LARGE SCALE GENOMIC DNA]</scope>
    <source>
        <strain evidence="10 11">Poly21</strain>
    </source>
</reference>
<dbReference type="GO" id="GO:0008137">
    <property type="term" value="F:NADH dehydrogenase (ubiquinone) activity"/>
    <property type="evidence" value="ECO:0007669"/>
    <property type="project" value="InterPro"/>
</dbReference>
<keyword evidence="6 8" id="KW-0472">Membrane</keyword>
<dbReference type="InterPro" id="IPR003918">
    <property type="entry name" value="NADH_UbQ_OxRdtase"/>
</dbReference>
<feature type="transmembrane region" description="Helical" evidence="8">
    <location>
        <begin position="456"/>
        <end position="476"/>
    </location>
</feature>
<feature type="transmembrane region" description="Helical" evidence="8">
    <location>
        <begin position="6"/>
        <end position="23"/>
    </location>
</feature>
<dbReference type="GO" id="GO:0016491">
    <property type="term" value="F:oxidoreductase activity"/>
    <property type="evidence" value="ECO:0007669"/>
    <property type="project" value="UniProtKB-KW"/>
</dbReference>
<dbReference type="Pfam" id="PF00361">
    <property type="entry name" value="Proton_antipo_M"/>
    <property type="match status" value="1"/>
</dbReference>
<evidence type="ECO:0000256" key="1">
    <source>
        <dbReference type="ARBA" id="ARBA00004651"/>
    </source>
</evidence>
<evidence type="ECO:0000256" key="5">
    <source>
        <dbReference type="ARBA" id="ARBA00023002"/>
    </source>
</evidence>
<feature type="transmembrane region" description="Helical" evidence="8">
    <location>
        <begin position="222"/>
        <end position="242"/>
    </location>
</feature>
<dbReference type="OrthoDB" id="9807568at2"/>
<keyword evidence="3 7" id="KW-0812">Transmembrane</keyword>
<evidence type="ECO:0000256" key="7">
    <source>
        <dbReference type="RuleBase" id="RU000320"/>
    </source>
</evidence>
<evidence type="ECO:0000313" key="10">
    <source>
        <dbReference type="EMBL" id="TWU16450.1"/>
    </source>
</evidence>
<feature type="transmembrane region" description="Helical" evidence="8">
    <location>
        <begin position="420"/>
        <end position="444"/>
    </location>
</feature>
<dbReference type="PRINTS" id="PR01437">
    <property type="entry name" value="NUOXDRDTASE4"/>
</dbReference>
<dbReference type="InterPro" id="IPR052175">
    <property type="entry name" value="ComplexI-like_HydComp"/>
</dbReference>
<evidence type="ECO:0000256" key="4">
    <source>
        <dbReference type="ARBA" id="ARBA00022989"/>
    </source>
</evidence>
<comment type="subcellular location">
    <subcellularLocation>
        <location evidence="1">Cell membrane</location>
        <topology evidence="1">Multi-pass membrane protein</topology>
    </subcellularLocation>
    <subcellularLocation>
        <location evidence="7">Membrane</location>
        <topology evidence="7">Multi-pass membrane protein</topology>
    </subcellularLocation>
</comment>
<name>A0A5C6BVY6_9BACT</name>
<feature type="transmembrane region" description="Helical" evidence="8">
    <location>
        <begin position="280"/>
        <end position="300"/>
    </location>
</feature>
<feature type="transmembrane region" description="Helical" evidence="8">
    <location>
        <begin position="120"/>
        <end position="137"/>
    </location>
</feature>
<dbReference type="GO" id="GO:0005886">
    <property type="term" value="C:plasma membrane"/>
    <property type="evidence" value="ECO:0007669"/>
    <property type="project" value="UniProtKB-SubCell"/>
</dbReference>
<feature type="transmembrane region" description="Helical" evidence="8">
    <location>
        <begin position="344"/>
        <end position="362"/>
    </location>
</feature>
<feature type="transmembrane region" description="Helical" evidence="8">
    <location>
        <begin position="374"/>
        <end position="391"/>
    </location>
</feature>
<feature type="transmembrane region" description="Helical" evidence="8">
    <location>
        <begin position="551"/>
        <end position="568"/>
    </location>
</feature>
<proteinExistence type="predicted"/>
<organism evidence="10 11">
    <name type="scientific">Allorhodopirellula heiligendammensis</name>
    <dbReference type="NCBI Taxonomy" id="2714739"/>
    <lineage>
        <taxon>Bacteria</taxon>
        <taxon>Pseudomonadati</taxon>
        <taxon>Planctomycetota</taxon>
        <taxon>Planctomycetia</taxon>
        <taxon>Pirellulales</taxon>
        <taxon>Pirellulaceae</taxon>
        <taxon>Allorhodopirellula</taxon>
    </lineage>
</organism>
<protein>
    <submittedName>
        <fullName evidence="10">Hydrogenase-4 component B</fullName>
        <ecNumber evidence="10">1.-.-.-</ecNumber>
    </submittedName>
</protein>
<evidence type="ECO:0000259" key="9">
    <source>
        <dbReference type="Pfam" id="PF00361"/>
    </source>
</evidence>
<feature type="transmembrane region" description="Helical" evidence="8">
    <location>
        <begin position="306"/>
        <end position="323"/>
    </location>
</feature>
<keyword evidence="5 10" id="KW-0560">Oxidoreductase</keyword>
<accession>A0A5C6BVY6</accession>
<dbReference type="PANTHER" id="PTHR42682">
    <property type="entry name" value="HYDROGENASE-4 COMPONENT F"/>
    <property type="match status" value="1"/>
</dbReference>
<gene>
    <name evidence="10" type="primary">hyfB</name>
    <name evidence="10" type="ORF">Poly21_36550</name>
</gene>
<feature type="transmembrane region" description="Helical" evidence="8">
    <location>
        <begin position="97"/>
        <end position="114"/>
    </location>
</feature>
<feature type="transmembrane region" description="Helical" evidence="8">
    <location>
        <begin position="30"/>
        <end position="49"/>
    </location>
</feature>
<evidence type="ECO:0000256" key="2">
    <source>
        <dbReference type="ARBA" id="ARBA00022475"/>
    </source>
</evidence>
<keyword evidence="4 8" id="KW-1133">Transmembrane helix</keyword>
<feature type="transmembrane region" description="Helical" evidence="8">
    <location>
        <begin position="69"/>
        <end position="90"/>
    </location>
</feature>
<evidence type="ECO:0000256" key="3">
    <source>
        <dbReference type="ARBA" id="ARBA00022692"/>
    </source>
</evidence>
<feature type="transmembrane region" description="Helical" evidence="8">
    <location>
        <begin position="149"/>
        <end position="169"/>
    </location>
</feature>
<dbReference type="GO" id="GO:0042773">
    <property type="term" value="P:ATP synthesis coupled electron transport"/>
    <property type="evidence" value="ECO:0007669"/>
    <property type="project" value="InterPro"/>
</dbReference>
<dbReference type="InterPro" id="IPR001750">
    <property type="entry name" value="ND/Mrp_TM"/>
</dbReference>
<keyword evidence="11" id="KW-1185">Reference proteome</keyword>
<evidence type="ECO:0000313" key="11">
    <source>
        <dbReference type="Proteomes" id="UP000319908"/>
    </source>
</evidence>
<dbReference type="RefSeq" id="WP_146408096.1">
    <property type="nucleotide sequence ID" value="NZ_SJPU01000002.1"/>
</dbReference>
<comment type="caution">
    <text evidence="10">The sequence shown here is derived from an EMBL/GenBank/DDBJ whole genome shotgun (WGS) entry which is preliminary data.</text>
</comment>
<dbReference type="EC" id="1.-.-.-" evidence="10"/>
<dbReference type="AlphaFoldDB" id="A0A5C6BVY6"/>
<feature type="transmembrane region" description="Helical" evidence="8">
    <location>
        <begin position="248"/>
        <end position="268"/>
    </location>
</feature>
<dbReference type="PANTHER" id="PTHR42682:SF4">
    <property type="entry name" value="NADH-UBIQUINONE_PLASTOQUINONE"/>
    <property type="match status" value="1"/>
</dbReference>
<dbReference type="NCBIfam" id="NF009310">
    <property type="entry name" value="PRK12668.1"/>
    <property type="match status" value="1"/>
</dbReference>
<dbReference type="Proteomes" id="UP000319908">
    <property type="component" value="Unassembled WGS sequence"/>
</dbReference>